<evidence type="ECO:0000256" key="1">
    <source>
        <dbReference type="PROSITE-ProRule" id="PRU00047"/>
    </source>
</evidence>
<keyword evidence="4" id="KW-0808">Transferase</keyword>
<keyword evidence="1" id="KW-0862">Zinc</keyword>
<accession>A0A8T2BJ16</accession>
<evidence type="ECO:0000259" key="3">
    <source>
        <dbReference type="PROSITE" id="PS50158"/>
    </source>
</evidence>
<dbReference type="Pfam" id="PF08241">
    <property type="entry name" value="Methyltransf_11"/>
    <property type="match status" value="1"/>
</dbReference>
<feature type="domain" description="CCHC-type" evidence="3">
    <location>
        <begin position="802"/>
        <end position="815"/>
    </location>
</feature>
<dbReference type="GO" id="GO:0032259">
    <property type="term" value="P:methylation"/>
    <property type="evidence" value="ECO:0007669"/>
    <property type="project" value="UniProtKB-KW"/>
</dbReference>
<dbReference type="PROSITE" id="PS50158">
    <property type="entry name" value="ZF_CCHC"/>
    <property type="match status" value="1"/>
</dbReference>
<sequence>MMMMMTRVLSSPSSHVSSLRYSPRRVIRASRDHLRTETVKNHQLPSGFSSTSSCSCGRKHFLEAASPTVPYLPICSPNASRSKEVSETFHPQRPDWYKELFAWFLSTGMRSYDAEIADYKRKLFEKLAGKAETVLEIGVGTGPNLKYFAGNENVCVFGMDPNHKMEKYASESAREAGMKPENFRFIQGVGEAIPLDDDSVDAVVATLVLCSVSDVTQTLNEIKRVLKPGGIFLFIEHVAAKDGSFFRHVQNVLDPVQQVVADGCHLTRNTDLYISAAGFDGGTEINNTAIYSFPWIIRPHVYGAAYNVVHAATATEVVRAPPLVVPTSTVLGIALKCGPGGLTYRVHVIPSLRAWQWPNGVKSRSVALAGSRSLAWTNRVAPLQVETTGPPPLGEAAAVAESSSSALPAPVDRSSMESNSGLSHGNEAEDVPGGVVVAINPPDPRWPYMHRWTQNSPPPLAKSPAVVPSPVVPNPNPQPLIASPIDLAATVSVVPPIAPVVTGNTKSTSAANESKSLPDSSLPPVDGAVIVKSSVSESLVSPPLRGAWERKLKFTTLSAAQQVESGVPISKHKHSHYDSSKDDDMRFPWAAKMDPAARNLYRATSPEYMEDGTPKVTIPSHVLLQGLENQKEYVLGQFYRCSPPSGGLIHAVINRIWGRKCRIFMRKLDDSKFLFHIPDASTRAWVLQRGLWHVDDCLMFVAPWSTADTFDLPEISTIPVWVTLKNIPNRLYSIPGISHIASGLGAPMATYKPRLDPSLMGEAKVLVEVELSKAFPPRIAAADKKGNISMVNVEYSWVPTTCGDCGQLGHKASRCMKPHLPHERVTKIVSEDVIIPATVSLSSATDLVSPITLQTEPPIVVPTADSEVQIDTAIEIVAGPIQDKDNCNRVADCQTIVEAEAVTEAIPTVESVNEIAGTKDNAILSEREIQHVLAKHKFTRLGSSFSDGDSLSSDGDSIVSADSDTDTGSGLLELMTPSGQRLLRERPVKPSIKAKEIQVSSNTRGRGNRGRGNRGRGNRGRG</sequence>
<evidence type="ECO:0000256" key="2">
    <source>
        <dbReference type="SAM" id="MobiDB-lite"/>
    </source>
</evidence>
<dbReference type="InterPro" id="IPR001878">
    <property type="entry name" value="Znf_CCHC"/>
</dbReference>
<dbReference type="InterPro" id="IPR025558">
    <property type="entry name" value="DUF4283"/>
</dbReference>
<dbReference type="CDD" id="cd02440">
    <property type="entry name" value="AdoMet_MTases"/>
    <property type="match status" value="1"/>
</dbReference>
<dbReference type="Proteomes" id="UP000694240">
    <property type="component" value="Chromosome 7"/>
</dbReference>
<feature type="compositionally biased region" description="Polar residues" evidence="2">
    <location>
        <begin position="502"/>
        <end position="519"/>
    </location>
</feature>
<gene>
    <name evidence="4" type="ORF">ISN45_Aa02g017290</name>
</gene>
<organism evidence="4 5">
    <name type="scientific">Arabidopsis thaliana x Arabidopsis arenosa</name>
    <dbReference type="NCBI Taxonomy" id="1240361"/>
    <lineage>
        <taxon>Eukaryota</taxon>
        <taxon>Viridiplantae</taxon>
        <taxon>Streptophyta</taxon>
        <taxon>Embryophyta</taxon>
        <taxon>Tracheophyta</taxon>
        <taxon>Spermatophyta</taxon>
        <taxon>Magnoliopsida</taxon>
        <taxon>eudicotyledons</taxon>
        <taxon>Gunneridae</taxon>
        <taxon>Pentapetalae</taxon>
        <taxon>rosids</taxon>
        <taxon>malvids</taxon>
        <taxon>Brassicales</taxon>
        <taxon>Brassicaceae</taxon>
        <taxon>Camelineae</taxon>
        <taxon>Arabidopsis</taxon>
    </lineage>
</organism>
<name>A0A8T2BJ16_9BRAS</name>
<dbReference type="InterPro" id="IPR013216">
    <property type="entry name" value="Methyltransf_11"/>
</dbReference>
<dbReference type="GO" id="GO:0008270">
    <property type="term" value="F:zinc ion binding"/>
    <property type="evidence" value="ECO:0007669"/>
    <property type="project" value="UniProtKB-KW"/>
</dbReference>
<dbReference type="EMBL" id="JAEFBK010000007">
    <property type="protein sequence ID" value="KAG7586430.1"/>
    <property type="molecule type" value="Genomic_DNA"/>
</dbReference>
<protein>
    <submittedName>
        <fullName evidence="4">Methyltransferase type 11</fullName>
    </submittedName>
</protein>
<comment type="caution">
    <text evidence="4">The sequence shown here is derived from an EMBL/GenBank/DDBJ whole genome shotgun (WGS) entry which is preliminary data.</text>
</comment>
<dbReference type="PANTHER" id="PTHR45036:SF7">
    <property type="entry name" value="S-ADENOSYL-L-METHIONINE-DEPENDENT METHYLTRANSFERASES SUPERFAMILY PROTEIN"/>
    <property type="match status" value="1"/>
</dbReference>
<reference evidence="4 5" key="1">
    <citation type="submission" date="2020-12" db="EMBL/GenBank/DDBJ databases">
        <title>Concerted genomic and epigenomic changes stabilize Arabidopsis allopolyploids.</title>
        <authorList>
            <person name="Chen Z."/>
        </authorList>
    </citation>
    <scope>NUCLEOTIDE SEQUENCE [LARGE SCALE GENOMIC DNA]</scope>
    <source>
        <strain evidence="4">Allo738</strain>
        <tissue evidence="4">Leaf</tissue>
    </source>
</reference>
<keyword evidence="4" id="KW-0489">Methyltransferase</keyword>
<keyword evidence="1" id="KW-0479">Metal-binding</keyword>
<feature type="region of interest" description="Disordered" evidence="2">
    <location>
        <begin position="502"/>
        <end position="524"/>
    </location>
</feature>
<keyword evidence="5" id="KW-1185">Reference proteome</keyword>
<dbReference type="AlphaFoldDB" id="A0A8T2BJ16"/>
<dbReference type="GO" id="GO:0003676">
    <property type="term" value="F:nucleic acid binding"/>
    <property type="evidence" value="ECO:0007669"/>
    <property type="project" value="InterPro"/>
</dbReference>
<feature type="region of interest" description="Disordered" evidence="2">
    <location>
        <begin position="944"/>
        <end position="1022"/>
    </location>
</feature>
<dbReference type="InterPro" id="IPR052356">
    <property type="entry name" value="Thiol_S-MT"/>
</dbReference>
<feature type="compositionally biased region" description="Basic residues" evidence="2">
    <location>
        <begin position="1006"/>
        <end position="1022"/>
    </location>
</feature>
<dbReference type="Pfam" id="PF14111">
    <property type="entry name" value="DUF4283"/>
    <property type="match status" value="1"/>
</dbReference>
<evidence type="ECO:0000313" key="4">
    <source>
        <dbReference type="EMBL" id="KAG7586430.1"/>
    </source>
</evidence>
<feature type="compositionally biased region" description="Basic and acidic residues" evidence="2">
    <location>
        <begin position="982"/>
        <end position="996"/>
    </location>
</feature>
<feature type="compositionally biased region" description="Low complexity" evidence="2">
    <location>
        <begin position="944"/>
        <end position="957"/>
    </location>
</feature>
<proteinExistence type="predicted"/>
<evidence type="ECO:0000313" key="5">
    <source>
        <dbReference type="Proteomes" id="UP000694240"/>
    </source>
</evidence>
<feature type="region of interest" description="Disordered" evidence="2">
    <location>
        <begin position="385"/>
        <end position="438"/>
    </location>
</feature>
<keyword evidence="1" id="KW-0863">Zinc-finger</keyword>
<dbReference type="GO" id="GO:0008757">
    <property type="term" value="F:S-adenosylmethionine-dependent methyltransferase activity"/>
    <property type="evidence" value="ECO:0007669"/>
    <property type="project" value="InterPro"/>
</dbReference>
<dbReference type="PANTHER" id="PTHR45036">
    <property type="entry name" value="METHYLTRANSFERASE LIKE 7B"/>
    <property type="match status" value="1"/>
</dbReference>
<feature type="compositionally biased region" description="Low complexity" evidence="2">
    <location>
        <begin position="395"/>
        <end position="411"/>
    </location>
</feature>